<evidence type="ECO:0008006" key="3">
    <source>
        <dbReference type="Google" id="ProtNLM"/>
    </source>
</evidence>
<dbReference type="HOGENOM" id="CLU_2823987_0_0_0"/>
<reference evidence="1 2" key="2">
    <citation type="journal article" date="2012" name="Stand. Genomic Sci.">
        <title>Complete genome sequence of the orange-red pigmented, radioresistant Deinococcus proteolyticus type strain (MRP(T)).</title>
        <authorList>
            <person name="Copeland A."/>
            <person name="Zeytun A."/>
            <person name="Yassawong M."/>
            <person name="Nolan M."/>
            <person name="Lucas S."/>
            <person name="Hammon N."/>
            <person name="Deshpande S."/>
            <person name="Cheng J.F."/>
            <person name="Han C."/>
            <person name="Tapia R."/>
            <person name="Goodwin L.A."/>
            <person name="Pitluck S."/>
            <person name="Mavromatis K."/>
            <person name="Liolios K."/>
            <person name="Pagani I."/>
            <person name="Ivanova N."/>
            <person name="Mikhailova N."/>
            <person name="Pati A."/>
            <person name="Chen A."/>
            <person name="Palaniappan K."/>
            <person name="Land M."/>
            <person name="Hauser L."/>
            <person name="Jeffries C.D."/>
            <person name="Brambilla E.M."/>
            <person name="Rohde M."/>
            <person name="Sikorski J."/>
            <person name="Pukall R."/>
            <person name="Goker M."/>
            <person name="Detter J.C."/>
            <person name="Woyke T."/>
            <person name="Bristow J."/>
            <person name="Eisen J.A."/>
            <person name="Markowitz V."/>
            <person name="Hugenholtz P."/>
            <person name="Kyrpides N.C."/>
            <person name="Klenk H.P."/>
            <person name="Lapidus A."/>
        </authorList>
    </citation>
    <scope>NUCLEOTIDE SEQUENCE [LARGE SCALE GENOMIC DNA]</scope>
    <source>
        <strain evidence="2">ATCC 35074 / DSM 20540 / JCM 6276 / NBRC 101906 / NCIMB 13154 / VKM Ac-1939 / CCM 2703 / MRP</strain>
    </source>
</reference>
<evidence type="ECO:0000313" key="1">
    <source>
        <dbReference type="EMBL" id="ADY27137.1"/>
    </source>
</evidence>
<reference evidence="2" key="1">
    <citation type="submission" date="2011-02" db="EMBL/GenBank/DDBJ databases">
        <title>The complete sequence of chromosome of Deinococcus proteolyticus DSM 20540.</title>
        <authorList>
            <consortium name="US DOE Joint Genome Institute (JGI-PGF)"/>
            <person name="Lucas S."/>
            <person name="Copeland A."/>
            <person name="Lapidus A."/>
            <person name="Bruce D."/>
            <person name="Goodwin L."/>
            <person name="Pitluck S."/>
            <person name="Kyrpides N."/>
            <person name="Mavromatis K."/>
            <person name="Pagani I."/>
            <person name="Ivanova N."/>
            <person name="Ovchinnikova G."/>
            <person name="Zeytun A."/>
            <person name="Detter J.C."/>
            <person name="Han C."/>
            <person name="Land M."/>
            <person name="Hauser L."/>
            <person name="Markowitz V."/>
            <person name="Cheng J.-F."/>
            <person name="Hugenholtz P."/>
            <person name="Woyke T."/>
            <person name="Wu D."/>
            <person name="Pukall R."/>
            <person name="Steenblock K."/>
            <person name="Brambilla E."/>
            <person name="Klenk H.-P."/>
            <person name="Eisen J.A."/>
        </authorList>
    </citation>
    <scope>NUCLEOTIDE SEQUENCE [LARGE SCALE GENOMIC DNA]</scope>
    <source>
        <strain evidence="2">ATCC 35074 / DSM 20540 / JCM 6276 / NBRC 101906 / NCIMB 13154 / VKM Ac-1939 / CCM 2703 / MRP</strain>
    </source>
</reference>
<dbReference type="AlphaFoldDB" id="F0RMR9"/>
<evidence type="ECO:0000313" key="2">
    <source>
        <dbReference type="Proteomes" id="UP000007718"/>
    </source>
</evidence>
<dbReference type="Proteomes" id="UP000007718">
    <property type="component" value="Chromosome"/>
</dbReference>
<dbReference type="RefSeq" id="WP_013615745.1">
    <property type="nucleotide sequence ID" value="NC_015161.1"/>
</dbReference>
<dbReference type="KEGG" id="dpt:Deipr_2006"/>
<organism evidence="1 2">
    <name type="scientific">Deinococcus proteolyticus (strain ATCC 35074 / DSM 20540 / JCM 6276 / NBRC 101906 / NCIMB 13154 / VKM Ac-1939 / CCM 2703 / MRP)</name>
    <dbReference type="NCBI Taxonomy" id="693977"/>
    <lineage>
        <taxon>Bacteria</taxon>
        <taxon>Thermotogati</taxon>
        <taxon>Deinococcota</taxon>
        <taxon>Deinococci</taxon>
        <taxon>Deinococcales</taxon>
        <taxon>Deinococcaceae</taxon>
        <taxon>Deinococcus</taxon>
    </lineage>
</organism>
<sequence length="66" mass="7162">MSTCSLRGPVYPADAEAIAGALQAAGGEIKTFNDSPNKTMLGMNEALGFRRTATRTRYRLRLEGEQ</sequence>
<dbReference type="STRING" id="693977.Deipr_2006"/>
<protein>
    <recommendedName>
        <fullName evidence="3">GCN5-related N-acetyltransferase</fullName>
    </recommendedName>
</protein>
<dbReference type="Gene3D" id="3.40.630.30">
    <property type="match status" value="1"/>
</dbReference>
<accession>F0RMR9</accession>
<dbReference type="EMBL" id="CP002536">
    <property type="protein sequence ID" value="ADY27137.1"/>
    <property type="molecule type" value="Genomic_DNA"/>
</dbReference>
<keyword evidence="2" id="KW-1185">Reference proteome</keyword>
<name>F0RMR9_DEIPM</name>
<proteinExistence type="predicted"/>
<gene>
    <name evidence="1" type="ordered locus">Deipr_2006</name>
</gene>